<dbReference type="Proteomes" id="UP000474175">
    <property type="component" value="Unassembled WGS sequence"/>
</dbReference>
<dbReference type="EMBL" id="JAAFZH010000011">
    <property type="protein sequence ID" value="NDU97412.1"/>
    <property type="molecule type" value="Genomic_DNA"/>
</dbReference>
<evidence type="ECO:0000256" key="5">
    <source>
        <dbReference type="ARBA" id="ARBA00023077"/>
    </source>
</evidence>
<comment type="similarity">
    <text evidence="8 9">Belongs to the TonB-dependent receptor family.</text>
</comment>
<dbReference type="RefSeq" id="WP_163952829.1">
    <property type="nucleotide sequence ID" value="NZ_JAAFZH010000011.1"/>
</dbReference>
<evidence type="ECO:0000256" key="2">
    <source>
        <dbReference type="ARBA" id="ARBA00022448"/>
    </source>
</evidence>
<dbReference type="InterPro" id="IPR036942">
    <property type="entry name" value="Beta-barrel_TonB_sf"/>
</dbReference>
<dbReference type="SUPFAM" id="SSF56935">
    <property type="entry name" value="Porins"/>
    <property type="match status" value="1"/>
</dbReference>
<evidence type="ECO:0000256" key="10">
    <source>
        <dbReference type="SAM" id="SignalP"/>
    </source>
</evidence>
<keyword evidence="14" id="KW-1185">Reference proteome</keyword>
<comment type="caution">
    <text evidence="13">The sequence shown here is derived from an EMBL/GenBank/DDBJ whole genome shotgun (WGS) entry which is preliminary data.</text>
</comment>
<evidence type="ECO:0000256" key="9">
    <source>
        <dbReference type="RuleBase" id="RU003357"/>
    </source>
</evidence>
<dbReference type="Gene3D" id="2.40.170.20">
    <property type="entry name" value="TonB-dependent receptor, beta-barrel domain"/>
    <property type="match status" value="1"/>
</dbReference>
<dbReference type="InterPro" id="IPR037066">
    <property type="entry name" value="Plug_dom_sf"/>
</dbReference>
<evidence type="ECO:0000256" key="4">
    <source>
        <dbReference type="ARBA" id="ARBA00022692"/>
    </source>
</evidence>
<keyword evidence="6 8" id="KW-0472">Membrane</keyword>
<evidence type="ECO:0000313" key="13">
    <source>
        <dbReference type="EMBL" id="NDU97412.1"/>
    </source>
</evidence>
<gene>
    <name evidence="13" type="ORF">GK108_21190</name>
</gene>
<dbReference type="GO" id="GO:0009279">
    <property type="term" value="C:cell outer membrane"/>
    <property type="evidence" value="ECO:0007669"/>
    <property type="project" value="UniProtKB-SubCell"/>
</dbReference>
<dbReference type="InterPro" id="IPR023996">
    <property type="entry name" value="TonB-dep_OMP_SusC/RagA"/>
</dbReference>
<evidence type="ECO:0000256" key="8">
    <source>
        <dbReference type="PROSITE-ProRule" id="PRU01360"/>
    </source>
</evidence>
<dbReference type="InterPro" id="IPR039426">
    <property type="entry name" value="TonB-dep_rcpt-like"/>
</dbReference>
<reference evidence="13 14" key="1">
    <citation type="submission" date="2020-02" db="EMBL/GenBank/DDBJ databases">
        <title>Draft genome sequence of two Spirosoma agri KCTC 52727 and Spirosoma terrae KCTC 52035.</title>
        <authorList>
            <person name="Rojas J."/>
            <person name="Ambika Manirajan B."/>
            <person name="Suarez C."/>
            <person name="Ratering S."/>
            <person name="Schnell S."/>
        </authorList>
    </citation>
    <scope>NUCLEOTIDE SEQUENCE [LARGE SCALE GENOMIC DNA]</scope>
    <source>
        <strain evidence="13 14">KCTC 52035</strain>
    </source>
</reference>
<keyword evidence="4 8" id="KW-0812">Transmembrane</keyword>
<evidence type="ECO:0000256" key="6">
    <source>
        <dbReference type="ARBA" id="ARBA00023136"/>
    </source>
</evidence>
<protein>
    <submittedName>
        <fullName evidence="13">SusC/RagA family TonB-linked outer membrane protein</fullName>
    </submittedName>
</protein>
<feature type="signal peptide" evidence="10">
    <location>
        <begin position="1"/>
        <end position="21"/>
    </location>
</feature>
<comment type="subcellular location">
    <subcellularLocation>
        <location evidence="1 8">Cell outer membrane</location>
        <topology evidence="1 8">Multi-pass membrane protein</topology>
    </subcellularLocation>
</comment>
<keyword evidence="5 9" id="KW-0798">TonB box</keyword>
<dbReference type="InterPro" id="IPR012910">
    <property type="entry name" value="Plug_dom"/>
</dbReference>
<dbReference type="Pfam" id="PF07715">
    <property type="entry name" value="Plug"/>
    <property type="match status" value="1"/>
</dbReference>
<accession>A0A6L9LDD9</accession>
<organism evidence="13 14">
    <name type="scientific">Spirosoma terrae</name>
    <dbReference type="NCBI Taxonomy" id="1968276"/>
    <lineage>
        <taxon>Bacteria</taxon>
        <taxon>Pseudomonadati</taxon>
        <taxon>Bacteroidota</taxon>
        <taxon>Cytophagia</taxon>
        <taxon>Cytophagales</taxon>
        <taxon>Cytophagaceae</taxon>
        <taxon>Spirosoma</taxon>
    </lineage>
</organism>
<evidence type="ECO:0000313" key="14">
    <source>
        <dbReference type="Proteomes" id="UP000474175"/>
    </source>
</evidence>
<evidence type="ECO:0000259" key="12">
    <source>
        <dbReference type="Pfam" id="PF07715"/>
    </source>
</evidence>
<dbReference type="AlphaFoldDB" id="A0A6L9LDD9"/>
<feature type="domain" description="TonB-dependent receptor-like beta-barrel" evidence="11">
    <location>
        <begin position="466"/>
        <end position="921"/>
    </location>
</feature>
<dbReference type="SUPFAM" id="SSF49464">
    <property type="entry name" value="Carboxypeptidase regulatory domain-like"/>
    <property type="match status" value="1"/>
</dbReference>
<evidence type="ECO:0000256" key="3">
    <source>
        <dbReference type="ARBA" id="ARBA00022452"/>
    </source>
</evidence>
<feature type="domain" description="TonB-dependent receptor plug" evidence="12">
    <location>
        <begin position="118"/>
        <end position="249"/>
    </location>
</feature>
<dbReference type="Pfam" id="PF00593">
    <property type="entry name" value="TonB_dep_Rec_b-barrel"/>
    <property type="match status" value="1"/>
</dbReference>
<keyword evidence="7 8" id="KW-0998">Cell outer membrane</keyword>
<dbReference type="InterPro" id="IPR008969">
    <property type="entry name" value="CarboxyPept-like_regulatory"/>
</dbReference>
<name>A0A6L9LDD9_9BACT</name>
<dbReference type="PROSITE" id="PS52016">
    <property type="entry name" value="TONB_DEPENDENT_REC_3"/>
    <property type="match status" value="1"/>
</dbReference>
<sequence>MMKNLLVSVLLLCSLWVPAWAQDRTITGKVTAAEDGSPIPGASIVLKGTSRGANTDADGNYSIAVSGGAKVLVISFVGTATQEIEIGNRSKIDVKLVSDAKSLQEVVVTAQGIVREKKALGYAVTTLENKSIEDRPQADVGRILQGKIPGVNITATSGVSGTGTSINIRGFSSITGSTQPLFVVDGVPFNSSTNSRGGLTGASGTGFQGGSQSASSRFLDLDPNNIENISVLKGLAATVTYGDQGRNGVILVTTKNGSKKARPTEVTLTQSVFANSAHLPRYQNDYVGGFQQNLGYFFSNFGPTLAEALAYPSQNTNTALTQHPYAFLTNSALRSAMAPYVASLGAYKMQVYPDNVKDFFRTGIISNTSLNLSGGSEKVGYNLSVGYNKEQGYIPDNGLTRLNIGSGIRAQLSKKFSINTSFNYANTDQFSPPLSAGQGNNTLGGFPSVLANVMFTPRQVDLMGWPYESPVDGGTVYFRSGNDIPNPRWILANYKTTGVVNRFFTTTNLTYDIAKDLVLLYKVGLDTYSENQEYKFNKGGVDFVNGFYNTYDVNNTIWDNSLIVSYNKPVSDRFTLSARLGGNMRNDKTRYQYVVSQNQLARNLFRHNNFIDNQAIDGTVEQTRIGVFGEITADINDYLFLNVAARNDWTSTVEVANRQIFYPSGSISFVPTSAFGALQGSSVLNFLKLRAGIGTSAGFPNPYSTRSVLNQNARAWLNASGATVQTHSVDNVLGNPNLKPELHTEVEFGVEGRLLNNRVNFDITAYQRTTRDLITNTPLDASTGYTATTINIGKIQNAGVEISVSGSPIKRGGFSWDVTGVFSRNVPKVLDLGGTLQEVQVSGFGGSLGNYAIVGQPFNVIKGTGYRRNDQGQYLIDGQGYLIQTTSPVILGNPNPAFTSSLINEFNYKGFSLSFMLAYRHGGAMYSTTAGALLGRGLVNTDNGRDGGIDRQQTLIIPGVKNSDGTPNDIQITNSDFYFNNYYFFGDEGRIYDGSTIRLQEVSLGYQIPKPFLSKLKIKGASISLFGNNLWYKALHFPTGLNFDTDNLGLGVGNGLGFEFLTGPSTKRLGGTLKITF</sequence>
<dbReference type="NCBIfam" id="TIGR04056">
    <property type="entry name" value="OMP_RagA_SusC"/>
    <property type="match status" value="1"/>
</dbReference>
<keyword evidence="10" id="KW-0732">Signal</keyword>
<evidence type="ECO:0000256" key="7">
    <source>
        <dbReference type="ARBA" id="ARBA00023237"/>
    </source>
</evidence>
<keyword evidence="3 8" id="KW-1134">Transmembrane beta strand</keyword>
<evidence type="ECO:0000259" key="11">
    <source>
        <dbReference type="Pfam" id="PF00593"/>
    </source>
</evidence>
<keyword evidence="2 8" id="KW-0813">Transport</keyword>
<evidence type="ECO:0000256" key="1">
    <source>
        <dbReference type="ARBA" id="ARBA00004571"/>
    </source>
</evidence>
<dbReference type="Gene3D" id="2.60.40.1120">
    <property type="entry name" value="Carboxypeptidase-like, regulatory domain"/>
    <property type="match status" value="1"/>
</dbReference>
<dbReference type="Gene3D" id="2.170.130.10">
    <property type="entry name" value="TonB-dependent receptor, plug domain"/>
    <property type="match status" value="1"/>
</dbReference>
<dbReference type="Pfam" id="PF13715">
    <property type="entry name" value="CarbopepD_reg_2"/>
    <property type="match status" value="1"/>
</dbReference>
<feature type="chain" id="PRO_5026673149" evidence="10">
    <location>
        <begin position="22"/>
        <end position="1077"/>
    </location>
</feature>
<proteinExistence type="inferred from homology"/>
<dbReference type="InterPro" id="IPR000531">
    <property type="entry name" value="Beta-barrel_TonB"/>
</dbReference>